<evidence type="ECO:0000256" key="4">
    <source>
        <dbReference type="ARBA" id="ARBA00022825"/>
    </source>
</evidence>
<name>A0A0F9I666_9ZZZZ</name>
<keyword evidence="5" id="KW-0812">Transmembrane</keyword>
<dbReference type="GO" id="GO:0008236">
    <property type="term" value="F:serine-type peptidase activity"/>
    <property type="evidence" value="ECO:0007669"/>
    <property type="project" value="UniProtKB-KW"/>
</dbReference>
<dbReference type="NCBIfam" id="TIGR00706">
    <property type="entry name" value="SppA_dom"/>
    <property type="match status" value="1"/>
</dbReference>
<keyword evidence="4" id="KW-0720">Serine protease</keyword>
<reference evidence="7" key="1">
    <citation type="journal article" date="2015" name="Nature">
        <title>Complex archaea that bridge the gap between prokaryotes and eukaryotes.</title>
        <authorList>
            <person name="Spang A."/>
            <person name="Saw J.H."/>
            <person name="Jorgensen S.L."/>
            <person name="Zaremba-Niedzwiedzka K."/>
            <person name="Martijn J."/>
            <person name="Lind A.E."/>
            <person name="van Eijk R."/>
            <person name="Schleper C."/>
            <person name="Guy L."/>
            <person name="Ettema T.J."/>
        </authorList>
    </citation>
    <scope>NUCLEOTIDE SEQUENCE</scope>
</reference>
<dbReference type="InterPro" id="IPR029045">
    <property type="entry name" value="ClpP/crotonase-like_dom_sf"/>
</dbReference>
<dbReference type="PANTHER" id="PTHR42987">
    <property type="entry name" value="PEPTIDASE S49"/>
    <property type="match status" value="1"/>
</dbReference>
<dbReference type="Pfam" id="PF01343">
    <property type="entry name" value="Peptidase_S49"/>
    <property type="match status" value="1"/>
</dbReference>
<dbReference type="InterPro" id="IPR002142">
    <property type="entry name" value="Peptidase_S49"/>
</dbReference>
<gene>
    <name evidence="7" type="ORF">LCGC14_1618520</name>
</gene>
<dbReference type="AlphaFoldDB" id="A0A0F9I666"/>
<accession>A0A0F9I666</accession>
<keyword evidence="2" id="KW-0645">Protease</keyword>
<feature type="domain" description="Peptidase S49" evidence="6">
    <location>
        <begin position="138"/>
        <end position="288"/>
    </location>
</feature>
<evidence type="ECO:0000256" key="2">
    <source>
        <dbReference type="ARBA" id="ARBA00022670"/>
    </source>
</evidence>
<feature type="transmembrane region" description="Helical" evidence="5">
    <location>
        <begin position="12"/>
        <end position="39"/>
    </location>
</feature>
<dbReference type="PANTHER" id="PTHR42987:SF4">
    <property type="entry name" value="PROTEASE SOHB-RELATED"/>
    <property type="match status" value="1"/>
</dbReference>
<evidence type="ECO:0000256" key="3">
    <source>
        <dbReference type="ARBA" id="ARBA00022801"/>
    </source>
</evidence>
<dbReference type="CDD" id="cd07023">
    <property type="entry name" value="S49_Sppa_N_C"/>
    <property type="match status" value="1"/>
</dbReference>
<dbReference type="InterPro" id="IPR004635">
    <property type="entry name" value="Pept_S49_SppA"/>
</dbReference>
<sequence>MEETKKRSRLGFWISTSLAIFFFLISVVLLFTLLGLLIIKGAFLSDVEEGKIRKLVEVVVEGTGTDKITIIPVKGIITAQPSKKLLYETPSLVDSVKKQLEQARDDDDVKAVILEIDSPGGGITASDIIYKEILDFKEKTNKKVIVSMQDVAASGAYYISANADKIISHPTTITGSIGVIMPLINIANLVEKYGIEDTSIKSGDMKDIGSPFKKMSNEEREVLHNIVDEMYTRFLEIISEGRNMKIEDVRKLADGRIYTGKQALDNGLVDQLGYIEDAIAVAKEMAGLKEAKIIKYKKTFTLAEIFSGTMNNLFGDRIIKIDINALAIEDDFPRFMYLWTGYQQNYFLKWPALN</sequence>
<evidence type="ECO:0000259" key="6">
    <source>
        <dbReference type="Pfam" id="PF01343"/>
    </source>
</evidence>
<comment type="caution">
    <text evidence="7">The sequence shown here is derived from an EMBL/GenBank/DDBJ whole genome shotgun (WGS) entry which is preliminary data.</text>
</comment>
<dbReference type="SUPFAM" id="SSF52096">
    <property type="entry name" value="ClpP/crotonase"/>
    <property type="match status" value="1"/>
</dbReference>
<organism evidence="7">
    <name type="scientific">marine sediment metagenome</name>
    <dbReference type="NCBI Taxonomy" id="412755"/>
    <lineage>
        <taxon>unclassified sequences</taxon>
        <taxon>metagenomes</taxon>
        <taxon>ecological metagenomes</taxon>
    </lineage>
</organism>
<keyword evidence="5" id="KW-1133">Transmembrane helix</keyword>
<dbReference type="GO" id="GO:0006508">
    <property type="term" value="P:proteolysis"/>
    <property type="evidence" value="ECO:0007669"/>
    <property type="project" value="UniProtKB-KW"/>
</dbReference>
<evidence type="ECO:0000256" key="1">
    <source>
        <dbReference type="ARBA" id="ARBA00008683"/>
    </source>
</evidence>
<evidence type="ECO:0000313" key="7">
    <source>
        <dbReference type="EMBL" id="KKM23106.1"/>
    </source>
</evidence>
<dbReference type="InterPro" id="IPR047272">
    <property type="entry name" value="S49_SppA_C"/>
</dbReference>
<dbReference type="Gene3D" id="3.90.226.10">
    <property type="entry name" value="2-enoyl-CoA Hydratase, Chain A, domain 1"/>
    <property type="match status" value="2"/>
</dbReference>
<dbReference type="EMBL" id="LAZR01013197">
    <property type="protein sequence ID" value="KKM23106.1"/>
    <property type="molecule type" value="Genomic_DNA"/>
</dbReference>
<proteinExistence type="inferred from homology"/>
<keyword evidence="3" id="KW-0378">Hydrolase</keyword>
<protein>
    <recommendedName>
        <fullName evidence="6">Peptidase S49 domain-containing protein</fullName>
    </recommendedName>
</protein>
<comment type="similarity">
    <text evidence="1">Belongs to the peptidase S49 family.</text>
</comment>
<evidence type="ECO:0000256" key="5">
    <source>
        <dbReference type="SAM" id="Phobius"/>
    </source>
</evidence>
<keyword evidence="5" id="KW-0472">Membrane</keyword>